<dbReference type="PANTHER" id="PTHR11699">
    <property type="entry name" value="ALDEHYDE DEHYDROGENASE-RELATED"/>
    <property type="match status" value="1"/>
</dbReference>
<dbReference type="SUPFAM" id="SSF53720">
    <property type="entry name" value="ALDH-like"/>
    <property type="match status" value="1"/>
</dbReference>
<dbReference type="FunFam" id="3.40.605.10:FF:000026">
    <property type="entry name" value="Aldehyde dehydrogenase, putative"/>
    <property type="match status" value="1"/>
</dbReference>
<evidence type="ECO:0000313" key="7">
    <source>
        <dbReference type="Proteomes" id="UP000053257"/>
    </source>
</evidence>
<name>A0A0C3S9Z8_PHLG1</name>
<proteinExistence type="inferred from homology"/>
<protein>
    <recommendedName>
        <fullName evidence="5">Aldehyde dehydrogenase domain-containing protein</fullName>
    </recommendedName>
</protein>
<evidence type="ECO:0000256" key="4">
    <source>
        <dbReference type="RuleBase" id="RU003345"/>
    </source>
</evidence>
<keyword evidence="7" id="KW-1185">Reference proteome</keyword>
<dbReference type="InterPro" id="IPR016161">
    <property type="entry name" value="Ald_DH/histidinol_DH"/>
</dbReference>
<dbReference type="Gene3D" id="3.40.605.10">
    <property type="entry name" value="Aldehyde Dehydrogenase, Chain A, domain 1"/>
    <property type="match status" value="1"/>
</dbReference>
<sequence length="497" mass="53621">MAKTFTHHFNTALFNGTVAVNTGLFINGQWLNSLNGDVIVVINPADGETLTEVAAGNAADIDLAVQAAKRAFKTVWGLKTPGHERGRLLCKLADLIEKNHDSIAAIEALDAGKHFNDVRRIDVQNSIYLFRYYAGWADKNHGKTIETSGAKFAYTRHEPIGVVGLISPWNYPLVLACGKLAPALAAGNTVVLKPPEVTPLSALMLAALVKEAGFPDGVVNIVTGYGSTAGQALIAHHDVGKISFTGSTPVGRKIMETSAKTNLKRLTLELGGKNAVIIFDDADLEQALKWTVMGVFGQVCAASSRVFVQEGIYDAFMERFVAAVNSMRLGDGFRADVDQGPVVSQEHLDRVLNYIESGKREGARLVTGGTRAGGSGFFIKPTIFTDVRPEMKIVRDEIFGPVGVVAKFKTEEEAIEFANDTFYGLTGYFFTQDLNRAIRVSNALEVGSVYVNSTLFNAPQVPFGGFKQSGQGKELGEHALETFTQVKAVHINLGVKL</sequence>
<dbReference type="CDD" id="cd07091">
    <property type="entry name" value="ALDH_F1-2_Ald2-like"/>
    <property type="match status" value="1"/>
</dbReference>
<accession>A0A0C3S9Z8</accession>
<dbReference type="STRING" id="745531.A0A0C3S9Z8"/>
<dbReference type="Proteomes" id="UP000053257">
    <property type="component" value="Unassembled WGS sequence"/>
</dbReference>
<dbReference type="OrthoDB" id="310895at2759"/>
<organism evidence="6 7">
    <name type="scientific">Phlebiopsis gigantea (strain 11061_1 CR5-6)</name>
    <name type="common">White-rot fungus</name>
    <name type="synonym">Peniophora gigantea</name>
    <dbReference type="NCBI Taxonomy" id="745531"/>
    <lineage>
        <taxon>Eukaryota</taxon>
        <taxon>Fungi</taxon>
        <taxon>Dikarya</taxon>
        <taxon>Basidiomycota</taxon>
        <taxon>Agaricomycotina</taxon>
        <taxon>Agaricomycetes</taxon>
        <taxon>Polyporales</taxon>
        <taxon>Phanerochaetaceae</taxon>
        <taxon>Phlebiopsis</taxon>
    </lineage>
</organism>
<keyword evidence="2 4" id="KW-0560">Oxidoreductase</keyword>
<dbReference type="Gene3D" id="3.40.309.10">
    <property type="entry name" value="Aldehyde Dehydrogenase, Chain A, domain 2"/>
    <property type="match status" value="1"/>
</dbReference>
<feature type="active site" evidence="3">
    <location>
        <position position="269"/>
    </location>
</feature>
<evidence type="ECO:0000259" key="5">
    <source>
        <dbReference type="Pfam" id="PF00171"/>
    </source>
</evidence>
<gene>
    <name evidence="6" type="ORF">PHLGIDRAFT_128196</name>
</gene>
<dbReference type="FunFam" id="3.40.309.10:FF:000012">
    <property type="entry name" value="Betaine aldehyde dehydrogenase"/>
    <property type="match status" value="1"/>
</dbReference>
<dbReference type="HOGENOM" id="CLU_005391_0_1_1"/>
<dbReference type="GO" id="GO:0004030">
    <property type="term" value="F:aldehyde dehydrogenase [NAD(P)+] activity"/>
    <property type="evidence" value="ECO:0007669"/>
    <property type="project" value="UniProtKB-ARBA"/>
</dbReference>
<feature type="domain" description="Aldehyde dehydrogenase" evidence="5">
    <location>
        <begin position="33"/>
        <end position="489"/>
    </location>
</feature>
<dbReference type="InterPro" id="IPR029510">
    <property type="entry name" value="Ald_DH_CS_GLU"/>
</dbReference>
<evidence type="ECO:0000256" key="3">
    <source>
        <dbReference type="PROSITE-ProRule" id="PRU10007"/>
    </source>
</evidence>
<comment type="similarity">
    <text evidence="1 4">Belongs to the aldehyde dehydrogenase family.</text>
</comment>
<dbReference type="AlphaFoldDB" id="A0A0C3S9Z8"/>
<dbReference type="Pfam" id="PF00171">
    <property type="entry name" value="Aldedh"/>
    <property type="match status" value="1"/>
</dbReference>
<dbReference type="InterPro" id="IPR015590">
    <property type="entry name" value="Aldehyde_DH_dom"/>
</dbReference>
<reference evidence="6 7" key="1">
    <citation type="journal article" date="2014" name="PLoS Genet.">
        <title>Analysis of the Phlebiopsis gigantea genome, transcriptome and secretome provides insight into its pioneer colonization strategies of wood.</title>
        <authorList>
            <person name="Hori C."/>
            <person name="Ishida T."/>
            <person name="Igarashi K."/>
            <person name="Samejima M."/>
            <person name="Suzuki H."/>
            <person name="Master E."/>
            <person name="Ferreira P."/>
            <person name="Ruiz-Duenas F.J."/>
            <person name="Held B."/>
            <person name="Canessa P."/>
            <person name="Larrondo L.F."/>
            <person name="Schmoll M."/>
            <person name="Druzhinina I.S."/>
            <person name="Kubicek C.P."/>
            <person name="Gaskell J.A."/>
            <person name="Kersten P."/>
            <person name="St John F."/>
            <person name="Glasner J."/>
            <person name="Sabat G."/>
            <person name="Splinter BonDurant S."/>
            <person name="Syed K."/>
            <person name="Yadav J."/>
            <person name="Mgbeahuruike A.C."/>
            <person name="Kovalchuk A."/>
            <person name="Asiegbu F.O."/>
            <person name="Lackner G."/>
            <person name="Hoffmeister D."/>
            <person name="Rencoret J."/>
            <person name="Gutierrez A."/>
            <person name="Sun H."/>
            <person name="Lindquist E."/>
            <person name="Barry K."/>
            <person name="Riley R."/>
            <person name="Grigoriev I.V."/>
            <person name="Henrissat B."/>
            <person name="Kues U."/>
            <person name="Berka R.M."/>
            <person name="Martinez A.T."/>
            <person name="Covert S.F."/>
            <person name="Blanchette R.A."/>
            <person name="Cullen D."/>
        </authorList>
    </citation>
    <scope>NUCLEOTIDE SEQUENCE [LARGE SCALE GENOMIC DNA]</scope>
    <source>
        <strain evidence="6 7">11061_1 CR5-6</strain>
    </source>
</reference>
<evidence type="ECO:0000256" key="2">
    <source>
        <dbReference type="ARBA" id="ARBA00023002"/>
    </source>
</evidence>
<dbReference type="PROSITE" id="PS00687">
    <property type="entry name" value="ALDEHYDE_DEHYDR_GLU"/>
    <property type="match status" value="1"/>
</dbReference>
<dbReference type="InterPro" id="IPR016162">
    <property type="entry name" value="Ald_DH_N"/>
</dbReference>
<evidence type="ECO:0000256" key="1">
    <source>
        <dbReference type="ARBA" id="ARBA00009986"/>
    </source>
</evidence>
<evidence type="ECO:0000313" key="6">
    <source>
        <dbReference type="EMBL" id="KIP06630.1"/>
    </source>
</evidence>
<dbReference type="EMBL" id="KN840514">
    <property type="protein sequence ID" value="KIP06630.1"/>
    <property type="molecule type" value="Genomic_DNA"/>
</dbReference>
<dbReference type="FunFam" id="3.40.605.10:FF:000001">
    <property type="entry name" value="Aldehyde dehydrogenase 1"/>
    <property type="match status" value="1"/>
</dbReference>
<dbReference type="InterPro" id="IPR016163">
    <property type="entry name" value="Ald_DH_C"/>
</dbReference>